<feature type="domain" description="GTP binding protein second" evidence="1">
    <location>
        <begin position="62"/>
        <end position="157"/>
    </location>
</feature>
<dbReference type="InterPro" id="IPR045001">
    <property type="entry name" value="DRG"/>
</dbReference>
<accession>A0AAF0X647</accession>
<dbReference type="InterPro" id="IPR027417">
    <property type="entry name" value="P-loop_NTPase"/>
</dbReference>
<dbReference type="AlphaFoldDB" id="A0AAF0X647"/>
<sequence length="201" mass="22665">MALQKTTALIADEPYFGYQQLVEYGINYHTVAQGDCPSAKTDYPSTKLNKEPPNLTFRKKEKGGINFTSIVPNTHLDLDTVKAICSEYKIHNADLTLRYDATADDLIDVIEGSRVYMPCIYAVNKIDQITLEELEILDRLPHYCPVGCLYYCTFKDLWPIIKLSLSSGVMACLELWYNTVLVLLTGNLENAEVAIDALSIW</sequence>
<evidence type="ECO:0000259" key="1">
    <source>
        <dbReference type="Pfam" id="PF16897"/>
    </source>
</evidence>
<name>A0AAF0X647_DAUCS</name>
<reference evidence="2" key="1">
    <citation type="journal article" date="2016" name="Nat. Genet.">
        <title>A high-quality carrot genome assembly provides new insights into carotenoid accumulation and asterid genome evolution.</title>
        <authorList>
            <person name="Iorizzo M."/>
            <person name="Ellison S."/>
            <person name="Senalik D."/>
            <person name="Zeng P."/>
            <person name="Satapoomin P."/>
            <person name="Huang J."/>
            <person name="Bowman M."/>
            <person name="Iovene M."/>
            <person name="Sanseverino W."/>
            <person name="Cavagnaro P."/>
            <person name="Yildiz M."/>
            <person name="Macko-Podgorni A."/>
            <person name="Moranska E."/>
            <person name="Grzebelus E."/>
            <person name="Grzebelus D."/>
            <person name="Ashrafi H."/>
            <person name="Zheng Z."/>
            <person name="Cheng S."/>
            <person name="Spooner D."/>
            <person name="Van Deynze A."/>
            <person name="Simon P."/>
        </authorList>
    </citation>
    <scope>NUCLEOTIDE SEQUENCE</scope>
    <source>
        <tissue evidence="2">Leaf</tissue>
    </source>
</reference>
<organism evidence="2 3">
    <name type="scientific">Daucus carota subsp. sativus</name>
    <name type="common">Carrot</name>
    <dbReference type="NCBI Taxonomy" id="79200"/>
    <lineage>
        <taxon>Eukaryota</taxon>
        <taxon>Viridiplantae</taxon>
        <taxon>Streptophyta</taxon>
        <taxon>Embryophyta</taxon>
        <taxon>Tracheophyta</taxon>
        <taxon>Spermatophyta</taxon>
        <taxon>Magnoliopsida</taxon>
        <taxon>eudicotyledons</taxon>
        <taxon>Gunneridae</taxon>
        <taxon>Pentapetalae</taxon>
        <taxon>asterids</taxon>
        <taxon>campanulids</taxon>
        <taxon>Apiales</taxon>
        <taxon>Apiaceae</taxon>
        <taxon>Apioideae</taxon>
        <taxon>Scandiceae</taxon>
        <taxon>Daucinae</taxon>
        <taxon>Daucus</taxon>
        <taxon>Daucus sect. Daucus</taxon>
    </lineage>
</organism>
<dbReference type="EMBL" id="CP093347">
    <property type="protein sequence ID" value="WOH00481.1"/>
    <property type="molecule type" value="Genomic_DNA"/>
</dbReference>
<dbReference type="PANTHER" id="PTHR43127">
    <property type="entry name" value="DEVELOPMENTALLY-REGULATED GTP-BINDING PROTEIN 2"/>
    <property type="match status" value="1"/>
</dbReference>
<keyword evidence="3" id="KW-1185">Reference proteome</keyword>
<dbReference type="SUPFAM" id="SSF52540">
    <property type="entry name" value="P-loop containing nucleoside triphosphate hydrolases"/>
    <property type="match status" value="1"/>
</dbReference>
<dbReference type="Pfam" id="PF16897">
    <property type="entry name" value="MMR_HSR1_Xtn"/>
    <property type="match status" value="1"/>
</dbReference>
<evidence type="ECO:0000313" key="3">
    <source>
        <dbReference type="Proteomes" id="UP000077755"/>
    </source>
</evidence>
<dbReference type="InterPro" id="IPR031662">
    <property type="entry name" value="GTP-binding_2"/>
</dbReference>
<dbReference type="GO" id="GO:0005525">
    <property type="term" value="F:GTP binding"/>
    <property type="evidence" value="ECO:0007669"/>
    <property type="project" value="InterPro"/>
</dbReference>
<proteinExistence type="predicted"/>
<reference evidence="2" key="2">
    <citation type="submission" date="2022-03" db="EMBL/GenBank/DDBJ databases">
        <title>Draft title - Genomic analysis of global carrot germplasm unveils the trajectory of domestication and the origin of high carotenoid orange carrot.</title>
        <authorList>
            <person name="Iorizzo M."/>
            <person name="Ellison S."/>
            <person name="Senalik D."/>
            <person name="Macko-Podgorni A."/>
            <person name="Grzebelus D."/>
            <person name="Bostan H."/>
            <person name="Rolling W."/>
            <person name="Curaba J."/>
            <person name="Simon P."/>
        </authorList>
    </citation>
    <scope>NUCLEOTIDE SEQUENCE</scope>
    <source>
        <tissue evidence="2">Leaf</tissue>
    </source>
</reference>
<dbReference type="Gene3D" id="6.10.140.1070">
    <property type="match status" value="1"/>
</dbReference>
<evidence type="ECO:0000313" key="2">
    <source>
        <dbReference type="EMBL" id="WOH00481.1"/>
    </source>
</evidence>
<dbReference type="GO" id="GO:0003924">
    <property type="term" value="F:GTPase activity"/>
    <property type="evidence" value="ECO:0007669"/>
    <property type="project" value="InterPro"/>
</dbReference>
<dbReference type="Proteomes" id="UP000077755">
    <property type="component" value="Chromosome 5"/>
</dbReference>
<gene>
    <name evidence="2" type="ORF">DCAR_0519844</name>
</gene>
<protein>
    <recommendedName>
        <fullName evidence="1">GTP binding protein second domain-containing protein</fullName>
    </recommendedName>
</protein>